<feature type="transmembrane region" description="Helical" evidence="6">
    <location>
        <begin position="265"/>
        <end position="285"/>
    </location>
</feature>
<evidence type="ECO:0000256" key="1">
    <source>
        <dbReference type="ARBA" id="ARBA00004141"/>
    </source>
</evidence>
<evidence type="ECO:0000256" key="4">
    <source>
        <dbReference type="ARBA" id="ARBA00022989"/>
    </source>
</evidence>
<feature type="transmembrane region" description="Helical" evidence="6">
    <location>
        <begin position="160"/>
        <end position="179"/>
    </location>
</feature>
<dbReference type="EMBL" id="JBBPCC010000002">
    <property type="protein sequence ID" value="MEK8127505.1"/>
    <property type="molecule type" value="Genomic_DNA"/>
</dbReference>
<sequence length="308" mass="32250">MLEKAGMLSLTAGAGGGIWMFTSILAVSGALTELWAVPVFLRFARQHDLTDVNYKGEPVPTAAGLVLWGLMVAGYAAGRSLLSAQELGQAADFVVAASAVAAAGLLDDLIGQRHIKGLTAHLGGWLRSRSLTTGLCKIAAAGGGALLLLLPQAVGGSRPLLLIPMQALLIMLATNAVNLLDVRPGRAGKSFLLLILASAVAYAAKGGAGIQENGLWLAGLWPVTIGAGVLLLPDLRRRLMLGDTGANLLGFTAGTAVTLAASPLYQGLFCLVLLLLHLYTLRYSLTAVIERNRLLNWLDEFGRPRERA</sequence>
<evidence type="ECO:0000256" key="2">
    <source>
        <dbReference type="ARBA" id="ARBA00022679"/>
    </source>
</evidence>
<evidence type="ECO:0000256" key="3">
    <source>
        <dbReference type="ARBA" id="ARBA00022692"/>
    </source>
</evidence>
<keyword evidence="5 6" id="KW-0472">Membrane</keyword>
<dbReference type="Pfam" id="PF00953">
    <property type="entry name" value="Glycos_transf_4"/>
    <property type="match status" value="1"/>
</dbReference>
<reference evidence="7 8" key="1">
    <citation type="submission" date="2024-04" db="EMBL/GenBank/DDBJ databases">
        <title>draft genome sequnece of Paenibacillus filicis.</title>
        <authorList>
            <person name="Kim D.-U."/>
        </authorList>
    </citation>
    <scope>NUCLEOTIDE SEQUENCE [LARGE SCALE GENOMIC DNA]</scope>
    <source>
        <strain evidence="7 8">KACC14197</strain>
    </source>
</reference>
<dbReference type="Proteomes" id="UP001469365">
    <property type="component" value="Unassembled WGS sequence"/>
</dbReference>
<dbReference type="InterPro" id="IPR000715">
    <property type="entry name" value="Glycosyl_transferase_4"/>
</dbReference>
<comment type="subcellular location">
    <subcellularLocation>
        <location evidence="1">Membrane</location>
        <topology evidence="1">Multi-pass membrane protein</topology>
    </subcellularLocation>
</comment>
<keyword evidence="2" id="KW-0808">Transferase</keyword>
<organism evidence="7 8">
    <name type="scientific">Paenibacillus filicis</name>
    <dbReference type="NCBI Taxonomy" id="669464"/>
    <lineage>
        <taxon>Bacteria</taxon>
        <taxon>Bacillati</taxon>
        <taxon>Bacillota</taxon>
        <taxon>Bacilli</taxon>
        <taxon>Bacillales</taxon>
        <taxon>Paenibacillaceae</taxon>
        <taxon>Paenibacillus</taxon>
    </lineage>
</organism>
<keyword evidence="8" id="KW-1185">Reference proteome</keyword>
<evidence type="ECO:0000256" key="5">
    <source>
        <dbReference type="ARBA" id="ARBA00023136"/>
    </source>
</evidence>
<protein>
    <recommendedName>
        <fullName evidence="9">Glycosyl transferase family 4</fullName>
    </recommendedName>
</protein>
<evidence type="ECO:0000313" key="8">
    <source>
        <dbReference type="Proteomes" id="UP001469365"/>
    </source>
</evidence>
<feature type="transmembrane region" description="Helical" evidence="6">
    <location>
        <begin position="18"/>
        <end position="41"/>
    </location>
</feature>
<feature type="transmembrane region" description="Helical" evidence="6">
    <location>
        <begin position="239"/>
        <end position="259"/>
    </location>
</feature>
<feature type="transmembrane region" description="Helical" evidence="6">
    <location>
        <begin position="214"/>
        <end position="232"/>
    </location>
</feature>
<evidence type="ECO:0000313" key="7">
    <source>
        <dbReference type="EMBL" id="MEK8127505.1"/>
    </source>
</evidence>
<name>A0ABU9DF49_9BACL</name>
<evidence type="ECO:0008006" key="9">
    <source>
        <dbReference type="Google" id="ProtNLM"/>
    </source>
</evidence>
<keyword evidence="3 6" id="KW-0812">Transmembrane</keyword>
<feature type="transmembrane region" description="Helical" evidence="6">
    <location>
        <begin position="131"/>
        <end position="154"/>
    </location>
</feature>
<gene>
    <name evidence="7" type="ORF">WMW72_06205</name>
</gene>
<comment type="caution">
    <text evidence="7">The sequence shown here is derived from an EMBL/GenBank/DDBJ whole genome shotgun (WGS) entry which is preliminary data.</text>
</comment>
<proteinExistence type="predicted"/>
<dbReference type="RefSeq" id="WP_341414545.1">
    <property type="nucleotide sequence ID" value="NZ_JBBPCC010000002.1"/>
</dbReference>
<feature type="transmembrane region" description="Helical" evidence="6">
    <location>
        <begin position="191"/>
        <end position="208"/>
    </location>
</feature>
<evidence type="ECO:0000256" key="6">
    <source>
        <dbReference type="SAM" id="Phobius"/>
    </source>
</evidence>
<keyword evidence="4 6" id="KW-1133">Transmembrane helix</keyword>
<accession>A0ABU9DF49</accession>